<gene>
    <name evidence="9" type="ORF">HMPREF1071_04033</name>
</gene>
<reference evidence="9 10" key="1">
    <citation type="submission" date="2012-02" db="EMBL/GenBank/DDBJ databases">
        <title>The Genome Sequence of Bacteroides salyersiae CL02T12C01.</title>
        <authorList>
            <consortium name="The Broad Institute Genome Sequencing Platform"/>
            <person name="Earl A."/>
            <person name="Ward D."/>
            <person name="Feldgarden M."/>
            <person name="Gevers D."/>
            <person name="Zitomersky N.L."/>
            <person name="Coyne M.J."/>
            <person name="Comstock L.E."/>
            <person name="Young S.K."/>
            <person name="Zeng Q."/>
            <person name="Gargeya S."/>
            <person name="Fitzgerald M."/>
            <person name="Haas B."/>
            <person name="Abouelleil A."/>
            <person name="Alvarado L."/>
            <person name="Arachchi H.M."/>
            <person name="Berlin A."/>
            <person name="Chapman S.B."/>
            <person name="Gearin G."/>
            <person name="Goldberg J."/>
            <person name="Griggs A."/>
            <person name="Gujja S."/>
            <person name="Hansen M."/>
            <person name="Heiman D."/>
            <person name="Howarth C."/>
            <person name="Larimer J."/>
            <person name="Lui A."/>
            <person name="MacDonald P.J.P."/>
            <person name="McCowen C."/>
            <person name="Montmayeur A."/>
            <person name="Murphy C."/>
            <person name="Neiman D."/>
            <person name="Pearson M."/>
            <person name="Priest M."/>
            <person name="Roberts A."/>
            <person name="Saif S."/>
            <person name="Shea T."/>
            <person name="Sisk P."/>
            <person name="Stolte C."/>
            <person name="Sykes S."/>
            <person name="Wortman J."/>
            <person name="Nusbaum C."/>
            <person name="Birren B."/>
        </authorList>
    </citation>
    <scope>NUCLEOTIDE SEQUENCE [LARGE SCALE GENOMIC DNA]</scope>
    <source>
        <strain evidence="9 10">CL02T12C01</strain>
    </source>
</reference>
<feature type="transmembrane region" description="Helical" evidence="7">
    <location>
        <begin position="145"/>
        <end position="164"/>
    </location>
</feature>
<feature type="transmembrane region" description="Helical" evidence="7">
    <location>
        <begin position="328"/>
        <end position="349"/>
    </location>
</feature>
<dbReference type="PANTHER" id="PTHR40074:SF2">
    <property type="entry name" value="O-ACETYLTRANSFERASE WECH"/>
    <property type="match status" value="1"/>
</dbReference>
<dbReference type="PATRIC" id="fig|997887.3.peg.4214"/>
<dbReference type="GO" id="GO:0016413">
    <property type="term" value="F:O-acetyltransferase activity"/>
    <property type="evidence" value="ECO:0007669"/>
    <property type="project" value="TreeGrafter"/>
</dbReference>
<evidence type="ECO:0000313" key="10">
    <source>
        <dbReference type="Proteomes" id="UP000005150"/>
    </source>
</evidence>
<evidence type="ECO:0000256" key="5">
    <source>
        <dbReference type="ARBA" id="ARBA00022989"/>
    </source>
</evidence>
<evidence type="ECO:0000256" key="3">
    <source>
        <dbReference type="ARBA" id="ARBA00022475"/>
    </source>
</evidence>
<dbReference type="AlphaFoldDB" id="I8Y2L9"/>
<feature type="transmembrane region" description="Helical" evidence="7">
    <location>
        <begin position="30"/>
        <end position="50"/>
    </location>
</feature>
<keyword evidence="10" id="KW-1185">Reference proteome</keyword>
<organism evidence="9 10">
    <name type="scientific">Bacteroides salyersiae CL02T12C01</name>
    <dbReference type="NCBI Taxonomy" id="997887"/>
    <lineage>
        <taxon>Bacteria</taxon>
        <taxon>Pseudomonadati</taxon>
        <taxon>Bacteroidota</taxon>
        <taxon>Bacteroidia</taxon>
        <taxon>Bacteroidales</taxon>
        <taxon>Bacteroidaceae</taxon>
        <taxon>Bacteroides</taxon>
    </lineage>
</organism>
<keyword evidence="4 7" id="KW-0812">Transmembrane</keyword>
<feature type="transmembrane region" description="Helical" evidence="7">
    <location>
        <begin position="62"/>
        <end position="84"/>
    </location>
</feature>
<feature type="transmembrane region" description="Helical" evidence="7">
    <location>
        <begin position="291"/>
        <end position="316"/>
    </location>
</feature>
<feature type="domain" description="Acyltransferase 3" evidence="8">
    <location>
        <begin position="30"/>
        <end position="348"/>
    </location>
</feature>
<evidence type="ECO:0000256" key="4">
    <source>
        <dbReference type="ARBA" id="ARBA00022692"/>
    </source>
</evidence>
<evidence type="ECO:0000256" key="2">
    <source>
        <dbReference type="ARBA" id="ARBA00007400"/>
    </source>
</evidence>
<protein>
    <recommendedName>
        <fullName evidence="8">Acyltransferase 3 domain-containing protein</fullName>
    </recommendedName>
</protein>
<dbReference type="EMBL" id="AGXV01000048">
    <property type="protein sequence ID" value="EIY57360.1"/>
    <property type="molecule type" value="Genomic_DNA"/>
</dbReference>
<comment type="subcellular location">
    <subcellularLocation>
        <location evidence="1">Cell membrane</location>
        <topology evidence="1">Multi-pass membrane protein</topology>
    </subcellularLocation>
</comment>
<evidence type="ECO:0000313" key="9">
    <source>
        <dbReference type="EMBL" id="EIY57360.1"/>
    </source>
</evidence>
<name>I8Y2L9_9BACE</name>
<sequence>MKIAIYKSNDTKKIDTIRGGGQNLCQTRNVGLDIIRSFAILFVIAGHFLMNTSFNSSIFEGGALFIQAVAKMLFIIGVPLFILLTGYLNTNKSINKKYYKGGVRVIISYLLFSLITIIFRKYYLHESLSWIQWGLKVLDFSAIPYGWYIEMWIGLFLLTPFLNLLYKAIPDQKQKLILVGTLYIMTALPDLLNRYGVHLVPGFWQQCFPLTFYFIGAYIHEYKPTIRKGWAWMIILGICLINPIFNLIFIHNHTLVQICGSSNGVFGIPIAVLFFLLFYQLDIHSKMNKKILAKISVLSLDMYLCCYIFDTIYYPYFKEHYFVNQSQFGIYFFILVPLVFISSFAVAWLKERTFKLLKLHI</sequence>
<keyword evidence="5 7" id="KW-1133">Transmembrane helix</keyword>
<keyword evidence="3" id="KW-1003">Cell membrane</keyword>
<dbReference type="Proteomes" id="UP000005150">
    <property type="component" value="Unassembled WGS sequence"/>
</dbReference>
<accession>I8Y2L9</accession>
<feature type="transmembrane region" description="Helical" evidence="7">
    <location>
        <begin position="231"/>
        <end position="249"/>
    </location>
</feature>
<feature type="transmembrane region" description="Helical" evidence="7">
    <location>
        <begin position="105"/>
        <end position="125"/>
    </location>
</feature>
<dbReference type="PANTHER" id="PTHR40074">
    <property type="entry name" value="O-ACETYLTRANSFERASE WECH"/>
    <property type="match status" value="1"/>
</dbReference>
<dbReference type="InterPro" id="IPR002656">
    <property type="entry name" value="Acyl_transf_3_dom"/>
</dbReference>
<evidence type="ECO:0000256" key="1">
    <source>
        <dbReference type="ARBA" id="ARBA00004651"/>
    </source>
</evidence>
<dbReference type="HOGENOM" id="CLU_068653_0_0_10"/>
<feature type="transmembrane region" description="Helical" evidence="7">
    <location>
        <begin position="255"/>
        <end position="279"/>
    </location>
</feature>
<dbReference type="GO" id="GO:0005886">
    <property type="term" value="C:plasma membrane"/>
    <property type="evidence" value="ECO:0007669"/>
    <property type="project" value="UniProtKB-SubCell"/>
</dbReference>
<proteinExistence type="inferred from homology"/>
<dbReference type="Pfam" id="PF01757">
    <property type="entry name" value="Acyl_transf_3"/>
    <property type="match status" value="1"/>
</dbReference>
<dbReference type="GO" id="GO:0009246">
    <property type="term" value="P:enterobacterial common antigen biosynthetic process"/>
    <property type="evidence" value="ECO:0007669"/>
    <property type="project" value="TreeGrafter"/>
</dbReference>
<comment type="caution">
    <text evidence="9">The sequence shown here is derived from an EMBL/GenBank/DDBJ whole genome shotgun (WGS) entry which is preliminary data.</text>
</comment>
<comment type="similarity">
    <text evidence="2">Belongs to the acyltransferase 3 family.</text>
</comment>
<keyword evidence="6 7" id="KW-0472">Membrane</keyword>
<evidence type="ECO:0000256" key="7">
    <source>
        <dbReference type="SAM" id="Phobius"/>
    </source>
</evidence>
<evidence type="ECO:0000256" key="6">
    <source>
        <dbReference type="ARBA" id="ARBA00023136"/>
    </source>
</evidence>
<evidence type="ECO:0000259" key="8">
    <source>
        <dbReference type="Pfam" id="PF01757"/>
    </source>
</evidence>